<sequence length="456" mass="46873">MSGAPGWIEWRDRLADRLSGDPVGADPRLRRKAALVLVDDLAAMVFGRQHDEIRTFADAMSRGDVRGEATVVAGGRAPRERAAAANAVAAGWDELDEGYRPATCHGGLYAIPAAMAEAEVTGASVDDLLNAVVVGYEVATAVARAFPAPRPLTLHPHATLSPIGAAAAVTWLRTRSGGAVLGAVDAAATMSMAGQFRHATVGAQVRNVWAGGGAVLGFLASDAAAAGLRGDAVTLFDVFGSTYGQSVDPAELASERDTWAIIDGYHKRYAACQYTHAALECALEITGGAPLPSPEDVVAIEVATHPLAMALDDRAPTTALGGKFSVPHVVAAVLASGSGDARVFASGGLGDPTVAALRDLVQLTPYDSLPEPPHDRPARVTVRYADGSRRDAECLSAVGGPDRPLGEAEVLQKAADLTSGHLPDFAGVAAQIVNGGVAGDEPWAAVLASLIPEVGR</sequence>
<reference evidence="5" key="1">
    <citation type="submission" date="2017-09" db="EMBL/GenBank/DDBJ databases">
        <authorList>
            <person name="Zhang Y."/>
            <person name="Huang X."/>
            <person name="Liu J."/>
            <person name="Lu L."/>
            <person name="Peng K."/>
        </authorList>
    </citation>
    <scope>NUCLEOTIDE SEQUENCE [LARGE SCALE GENOMIC DNA]</scope>
    <source>
        <strain evidence="5">S-XJ-1</strain>
    </source>
</reference>
<comment type="similarity">
    <text evidence="1">Belongs to the PrpD family.</text>
</comment>
<dbReference type="InterPro" id="IPR005656">
    <property type="entry name" value="MmgE_PrpD"/>
</dbReference>
<dbReference type="InterPro" id="IPR042188">
    <property type="entry name" value="MmgE/PrpD_sf_2"/>
</dbReference>
<dbReference type="EMBL" id="NTGA01000005">
    <property type="protein sequence ID" value="PAY24428.1"/>
    <property type="molecule type" value="Genomic_DNA"/>
</dbReference>
<dbReference type="Gene3D" id="1.10.4100.10">
    <property type="entry name" value="2-methylcitrate dehydratase PrpD"/>
    <property type="match status" value="1"/>
</dbReference>
<dbReference type="AlphaFoldDB" id="A0A2A2WTD0"/>
<feature type="domain" description="MmgE/PrpD C-terminal" evidence="3">
    <location>
        <begin position="269"/>
        <end position="423"/>
    </location>
</feature>
<dbReference type="PANTHER" id="PTHR16943:SF8">
    <property type="entry name" value="2-METHYLCITRATE DEHYDRATASE"/>
    <property type="match status" value="1"/>
</dbReference>
<evidence type="ECO:0000259" key="3">
    <source>
        <dbReference type="Pfam" id="PF19305"/>
    </source>
</evidence>
<dbReference type="RefSeq" id="WP_095717236.1">
    <property type="nucleotide sequence ID" value="NZ_NTGA01000005.1"/>
</dbReference>
<evidence type="ECO:0000259" key="2">
    <source>
        <dbReference type="Pfam" id="PF03972"/>
    </source>
</evidence>
<dbReference type="InterPro" id="IPR042183">
    <property type="entry name" value="MmgE/PrpD_sf_1"/>
</dbReference>
<dbReference type="OrthoDB" id="9797528at2"/>
<feature type="domain" description="MmgE/PrpD N-terminal" evidence="2">
    <location>
        <begin position="28"/>
        <end position="233"/>
    </location>
</feature>
<dbReference type="InterPro" id="IPR036148">
    <property type="entry name" value="MmgE/PrpD_sf"/>
</dbReference>
<dbReference type="Gene3D" id="3.30.1330.120">
    <property type="entry name" value="2-methylcitrate dehydratase PrpD"/>
    <property type="match status" value="1"/>
</dbReference>
<keyword evidence="5" id="KW-1185">Reference proteome</keyword>
<dbReference type="Proteomes" id="UP000218810">
    <property type="component" value="Unassembled WGS sequence"/>
</dbReference>
<dbReference type="InterPro" id="IPR045337">
    <property type="entry name" value="MmgE_PrpD_C"/>
</dbReference>
<dbReference type="PANTHER" id="PTHR16943">
    <property type="entry name" value="2-METHYLCITRATE DEHYDRATASE-RELATED"/>
    <property type="match status" value="1"/>
</dbReference>
<protein>
    <submittedName>
        <fullName evidence="4">MmgE/PrpD family protein</fullName>
    </submittedName>
</protein>
<proteinExistence type="inferred from homology"/>
<accession>A0A2A2WTD0</accession>
<gene>
    <name evidence="4" type="ORF">CEY15_02970</name>
</gene>
<dbReference type="Pfam" id="PF19305">
    <property type="entry name" value="MmgE_PrpD_C"/>
    <property type="match status" value="1"/>
</dbReference>
<dbReference type="SUPFAM" id="SSF103378">
    <property type="entry name" value="2-methylcitrate dehydratase PrpD"/>
    <property type="match status" value="1"/>
</dbReference>
<dbReference type="Pfam" id="PF03972">
    <property type="entry name" value="MmgE_PrpD_N"/>
    <property type="match status" value="1"/>
</dbReference>
<dbReference type="GO" id="GO:0016829">
    <property type="term" value="F:lyase activity"/>
    <property type="evidence" value="ECO:0007669"/>
    <property type="project" value="InterPro"/>
</dbReference>
<dbReference type="InterPro" id="IPR045336">
    <property type="entry name" value="MmgE_PrpD_N"/>
</dbReference>
<evidence type="ECO:0000256" key="1">
    <source>
        <dbReference type="ARBA" id="ARBA00006174"/>
    </source>
</evidence>
<organism evidence="4 5">
    <name type="scientific">Dietzia natronolimnaea</name>
    <dbReference type="NCBI Taxonomy" id="161920"/>
    <lineage>
        <taxon>Bacteria</taxon>
        <taxon>Bacillati</taxon>
        <taxon>Actinomycetota</taxon>
        <taxon>Actinomycetes</taxon>
        <taxon>Mycobacteriales</taxon>
        <taxon>Dietziaceae</taxon>
        <taxon>Dietzia</taxon>
    </lineage>
</organism>
<evidence type="ECO:0000313" key="4">
    <source>
        <dbReference type="EMBL" id="PAY24428.1"/>
    </source>
</evidence>
<evidence type="ECO:0000313" key="5">
    <source>
        <dbReference type="Proteomes" id="UP000218810"/>
    </source>
</evidence>
<comment type="caution">
    <text evidence="4">The sequence shown here is derived from an EMBL/GenBank/DDBJ whole genome shotgun (WGS) entry which is preliminary data.</text>
</comment>
<name>A0A2A2WTD0_9ACTN</name>